<evidence type="ECO:0000256" key="4">
    <source>
        <dbReference type="SAM" id="Coils"/>
    </source>
</evidence>
<reference evidence="6 7" key="1">
    <citation type="submission" date="2018-10" db="EMBL/GenBank/DDBJ databases">
        <title>Notoacmeibacter sp. M2BS9Y-3-1, whole genome shotgun sequence.</title>
        <authorList>
            <person name="Tuo L."/>
        </authorList>
    </citation>
    <scope>NUCLEOTIDE SEQUENCE [LARGE SCALE GENOMIC DNA]</scope>
    <source>
        <strain evidence="6 7">M2BS9Y-3-1</strain>
    </source>
</reference>
<organism evidence="6 7">
    <name type="scientific">Notoacmeibacter ruber</name>
    <dbReference type="NCBI Taxonomy" id="2670375"/>
    <lineage>
        <taxon>Bacteria</taxon>
        <taxon>Pseudomonadati</taxon>
        <taxon>Pseudomonadota</taxon>
        <taxon>Alphaproteobacteria</taxon>
        <taxon>Hyphomicrobiales</taxon>
        <taxon>Notoacmeibacteraceae</taxon>
        <taxon>Notoacmeibacter</taxon>
    </lineage>
</organism>
<sequence>MNDKQQTNVFVLSTGRCGSMTFSRACKHIENYTSGHETRTNRLGVDRLDYPPGHIESDNRLSWFLGRLDARFGDNAVYVHLMREPERVAESYNRRWTSYGSIMSAYARGIMQSRNEGIEVARDYVRTTTENIEHFLANKTRVHRINIDDPIEDFRNLWDDLRAEGDLDAALTEFSRRHNESAPNPENARDLTRADRLAIVLEKERRLRSVEREKARKLANERDRLCVKLDRLRRERDGLRADNKELAAARQELLKFLKEIRKDRLFRLIPSFRKYRKRNLEADGRVGKSRAIRPFRDKVWETALWSLYEDHAESAFEAMVDSDNQDMRIRAHWALARKQGSRGEVSAAIDHLSNLRNILSRNKTPTDIMLYEAAMRDAGGVADAADALIDQAERAGAPEVEVALTRASHASATGRPIRDWLAAINPLFEKAGVAQLSARDPNAPACFSNLTHDAPPDPRSNEAKVSVIMPAFEAEQTIDYAIDGVLGQTWTNLELIIVDDGSTDGTWARIEARAATDDRIVPIRRKANEGAYACRNAGLRAATGRFVTVNDADDWSHPERIALQAKHALDSGIACNTTRCVLFDEHLISEPRHRRSRSIPLNTSSFLFDREIALTLGGWDKVRHSADSEFLKRMQLAIRAEESKLVDDCPMAFVFARPGSLLRSGGPTGVHSAIYGARAEYHEAFTHWHKITENLALGPERPFPIPAITKERKPEPVRVAVLLVSDFSAEASQDIHIETLQQIVNAEQSVGLLHLPAIAHLRIPVERHVRSMIHAYRLPLIVPGMDAICSHAVLVNGIGLATLPRGLGKFQANAAYTLDEIDRSLIEAFHQVVEGASELQHVASIRDALPRSSVALGPP</sequence>
<dbReference type="InterPro" id="IPR027417">
    <property type="entry name" value="P-loop_NTPase"/>
</dbReference>
<dbReference type="InterPro" id="IPR029044">
    <property type="entry name" value="Nucleotide-diphossugar_trans"/>
</dbReference>
<dbReference type="CDD" id="cd00761">
    <property type="entry name" value="Glyco_tranf_GTA_type"/>
    <property type="match status" value="1"/>
</dbReference>
<dbReference type="SUPFAM" id="SSF53448">
    <property type="entry name" value="Nucleotide-diphospho-sugar transferases"/>
    <property type="match status" value="1"/>
</dbReference>
<dbReference type="Proteomes" id="UP000281094">
    <property type="component" value="Unassembled WGS sequence"/>
</dbReference>
<gene>
    <name evidence="6" type="ORF">D8780_15575</name>
</gene>
<dbReference type="AlphaFoldDB" id="A0A3L7J3F5"/>
<evidence type="ECO:0000256" key="1">
    <source>
        <dbReference type="ARBA" id="ARBA00006739"/>
    </source>
</evidence>
<proteinExistence type="inferred from homology"/>
<protein>
    <submittedName>
        <fullName evidence="6">Glycosyltransferase</fullName>
    </submittedName>
</protein>
<comment type="caution">
    <text evidence="6">The sequence shown here is derived from an EMBL/GenBank/DDBJ whole genome shotgun (WGS) entry which is preliminary data.</text>
</comment>
<dbReference type="Pfam" id="PF00535">
    <property type="entry name" value="Glycos_transf_2"/>
    <property type="match status" value="1"/>
</dbReference>
<keyword evidence="3 6" id="KW-0808">Transferase</keyword>
<feature type="coiled-coil region" evidence="4">
    <location>
        <begin position="200"/>
        <end position="259"/>
    </location>
</feature>
<dbReference type="SUPFAM" id="SSF52540">
    <property type="entry name" value="P-loop containing nucleoside triphosphate hydrolases"/>
    <property type="match status" value="1"/>
</dbReference>
<evidence type="ECO:0000256" key="2">
    <source>
        <dbReference type="ARBA" id="ARBA00022676"/>
    </source>
</evidence>
<dbReference type="RefSeq" id="WP_121646788.1">
    <property type="nucleotide sequence ID" value="NZ_RCWN01000003.1"/>
</dbReference>
<keyword evidence="4" id="KW-0175">Coiled coil</keyword>
<evidence type="ECO:0000256" key="3">
    <source>
        <dbReference type="ARBA" id="ARBA00022679"/>
    </source>
</evidence>
<dbReference type="Gene3D" id="3.90.550.10">
    <property type="entry name" value="Spore Coat Polysaccharide Biosynthesis Protein SpsA, Chain A"/>
    <property type="match status" value="1"/>
</dbReference>
<evidence type="ECO:0000259" key="5">
    <source>
        <dbReference type="Pfam" id="PF00535"/>
    </source>
</evidence>
<keyword evidence="7" id="KW-1185">Reference proteome</keyword>
<feature type="domain" description="Glycosyltransferase 2-like" evidence="5">
    <location>
        <begin position="466"/>
        <end position="596"/>
    </location>
</feature>
<dbReference type="InterPro" id="IPR001173">
    <property type="entry name" value="Glyco_trans_2-like"/>
</dbReference>
<dbReference type="PANTHER" id="PTHR43685">
    <property type="entry name" value="GLYCOSYLTRANSFERASE"/>
    <property type="match status" value="1"/>
</dbReference>
<dbReference type="InterPro" id="IPR050834">
    <property type="entry name" value="Glycosyltransf_2"/>
</dbReference>
<dbReference type="GO" id="GO:0016757">
    <property type="term" value="F:glycosyltransferase activity"/>
    <property type="evidence" value="ECO:0007669"/>
    <property type="project" value="UniProtKB-KW"/>
</dbReference>
<accession>A0A3L7J3F5</accession>
<dbReference type="Gene3D" id="3.40.50.300">
    <property type="entry name" value="P-loop containing nucleotide triphosphate hydrolases"/>
    <property type="match status" value="1"/>
</dbReference>
<dbReference type="EMBL" id="RCWN01000003">
    <property type="protein sequence ID" value="RLQ84999.1"/>
    <property type="molecule type" value="Genomic_DNA"/>
</dbReference>
<keyword evidence="2" id="KW-0328">Glycosyltransferase</keyword>
<comment type="similarity">
    <text evidence="1">Belongs to the glycosyltransferase 2 family.</text>
</comment>
<evidence type="ECO:0000313" key="7">
    <source>
        <dbReference type="Proteomes" id="UP000281094"/>
    </source>
</evidence>
<evidence type="ECO:0000313" key="6">
    <source>
        <dbReference type="EMBL" id="RLQ84999.1"/>
    </source>
</evidence>
<dbReference type="PANTHER" id="PTHR43685:SF5">
    <property type="entry name" value="GLYCOSYLTRANSFERASE EPSE-RELATED"/>
    <property type="match status" value="1"/>
</dbReference>
<name>A0A3L7J3F5_9HYPH</name>